<protein>
    <submittedName>
        <fullName evidence="1">Pentatricopeptide repeat-containing protein</fullName>
    </submittedName>
</protein>
<evidence type="ECO:0000313" key="2">
    <source>
        <dbReference type="Proteomes" id="UP001060215"/>
    </source>
</evidence>
<dbReference type="Proteomes" id="UP001060215">
    <property type="component" value="Chromosome 8"/>
</dbReference>
<organism evidence="1 2">
    <name type="scientific">Camellia lanceoleosa</name>
    <dbReference type="NCBI Taxonomy" id="1840588"/>
    <lineage>
        <taxon>Eukaryota</taxon>
        <taxon>Viridiplantae</taxon>
        <taxon>Streptophyta</taxon>
        <taxon>Embryophyta</taxon>
        <taxon>Tracheophyta</taxon>
        <taxon>Spermatophyta</taxon>
        <taxon>Magnoliopsida</taxon>
        <taxon>eudicotyledons</taxon>
        <taxon>Gunneridae</taxon>
        <taxon>Pentapetalae</taxon>
        <taxon>asterids</taxon>
        <taxon>Ericales</taxon>
        <taxon>Theaceae</taxon>
        <taxon>Camellia</taxon>
    </lineage>
</organism>
<reference evidence="1 2" key="1">
    <citation type="journal article" date="2022" name="Plant J.">
        <title>Chromosome-level genome of Camellia lanceoleosa provides a valuable resource for understanding genome evolution and self-incompatibility.</title>
        <authorList>
            <person name="Gong W."/>
            <person name="Xiao S."/>
            <person name="Wang L."/>
            <person name="Liao Z."/>
            <person name="Chang Y."/>
            <person name="Mo W."/>
            <person name="Hu G."/>
            <person name="Li W."/>
            <person name="Zhao G."/>
            <person name="Zhu H."/>
            <person name="Hu X."/>
            <person name="Ji K."/>
            <person name="Xiang X."/>
            <person name="Song Q."/>
            <person name="Yuan D."/>
            <person name="Jin S."/>
            <person name="Zhang L."/>
        </authorList>
    </citation>
    <scope>NUCLEOTIDE SEQUENCE [LARGE SCALE GENOMIC DNA]</scope>
    <source>
        <strain evidence="1">SQ_2022a</strain>
    </source>
</reference>
<gene>
    <name evidence="1" type="ORF">LOK49_LG09G01153</name>
</gene>
<evidence type="ECO:0000313" key="1">
    <source>
        <dbReference type="EMBL" id="KAI8001073.1"/>
    </source>
</evidence>
<keyword evidence="2" id="KW-1185">Reference proteome</keyword>
<sequence>MNKFNPHFYPPKPPPPPPPNFATATTKSFNAEINRLSSSSAHNDVLLTYTLMLKTNTPPDAYTFPSLLKACTSLSLLSHGLSFHQQIIVNGFSSDSYIGSSLINFYSKFGFTNHARQVFDKMPERNLVPWTAIIGCYSRSGDVETAVCMFNRMRHKGIQPSSVTVLSLLSGVFDVTHVQYVHACTIQYGFESDLALVNSMLNVYGKCGRVEDARDLFESMETRDVVSWNSLVSNYALVGNIREIFHLLSRMRIEGLEPDQQTFGSLVSATARQSNFEMGRLVHARILTSGIESDAHVETSLIVMYLKCGNFDNAFRIFERTSDKDVILWTAMISGLVQNEFADKALILFRSMLVSNVLPSTATIASALAACGQLGSLSLGTSIHAYMLRHRMPLDITAENSLVTMYVKCNHLEQSRFLFNTMEKRDVVSWNAIVAGYAQNGNLCESLHLFNEMRTTLQRPDSITVVSLLQACASIGALHQGIWVHNFVIRSCLGPCILINTALVDMYCKCGDLDTAMKCFDRISQHDLVSWSTIIAGYGSHGKGEIALEVYKKFLLIGLEPNHVIFLSVLSACSHNGLVNEGLNLFYSMKNEFRVEPKLEHLACVVDLLSRAGRVEYAYEFYKRMFPEPTIDVLGILLDSCRRSGNLELGNIIAREIFVSKPTDAGNYLQLAHGYASMDRWDGVSEAWIQMRSLGLKKLPGWSFIALNGTIMTFFNHHSSHPQFEGIVQVLKFLSQETRDLGIDFKTNEILS</sequence>
<comment type="caution">
    <text evidence="1">The sequence shown here is derived from an EMBL/GenBank/DDBJ whole genome shotgun (WGS) entry which is preliminary data.</text>
</comment>
<dbReference type="EMBL" id="CM045765">
    <property type="protein sequence ID" value="KAI8001073.1"/>
    <property type="molecule type" value="Genomic_DNA"/>
</dbReference>
<proteinExistence type="predicted"/>
<name>A0ACC0GKF0_9ERIC</name>
<accession>A0ACC0GKF0</accession>